<evidence type="ECO:0000256" key="1">
    <source>
        <dbReference type="ARBA" id="ARBA00004123"/>
    </source>
</evidence>
<feature type="compositionally biased region" description="Low complexity" evidence="14">
    <location>
        <begin position="138"/>
        <end position="162"/>
    </location>
</feature>
<feature type="region of interest" description="Disordered" evidence="14">
    <location>
        <begin position="1"/>
        <end position="175"/>
    </location>
</feature>
<evidence type="ECO:0000256" key="8">
    <source>
        <dbReference type="ARBA" id="ARBA00022771"/>
    </source>
</evidence>
<evidence type="ECO:0000256" key="11">
    <source>
        <dbReference type="ARBA" id="ARBA00023015"/>
    </source>
</evidence>
<feature type="compositionally biased region" description="Polar residues" evidence="14">
    <location>
        <begin position="1499"/>
        <end position="1512"/>
    </location>
</feature>
<feature type="compositionally biased region" description="Low complexity" evidence="14">
    <location>
        <begin position="784"/>
        <end position="808"/>
    </location>
</feature>
<evidence type="ECO:0000313" key="17">
    <source>
        <dbReference type="EMBL" id="KAG8041193.1"/>
    </source>
</evidence>
<dbReference type="PROSITE" id="PS51542">
    <property type="entry name" value="FYRN"/>
    <property type="match status" value="1"/>
</dbReference>
<dbReference type="GO" id="GO:0042800">
    <property type="term" value="F:histone H3K4 methyltransferase activity"/>
    <property type="evidence" value="ECO:0007669"/>
    <property type="project" value="TreeGrafter"/>
</dbReference>
<dbReference type="FunFam" id="3.30.40.10:FF:000002">
    <property type="entry name" value="Histone-lysine N-methyltransferase"/>
    <property type="match status" value="1"/>
</dbReference>
<feature type="compositionally biased region" description="Basic residues" evidence="14">
    <location>
        <begin position="1684"/>
        <end position="1697"/>
    </location>
</feature>
<evidence type="ECO:0000256" key="5">
    <source>
        <dbReference type="ARBA" id="ARBA00022691"/>
    </source>
</evidence>
<comment type="subcellular location">
    <subcellularLocation>
        <location evidence="1">Nucleus</location>
    </subcellularLocation>
</comment>
<keyword evidence="3" id="KW-0489">Methyltransferase</keyword>
<dbReference type="Proteomes" id="UP000729913">
    <property type="component" value="Unassembled WGS sequence"/>
</dbReference>
<gene>
    <name evidence="17" type="ORF">G9C98_002181</name>
</gene>
<evidence type="ECO:0000256" key="9">
    <source>
        <dbReference type="ARBA" id="ARBA00022833"/>
    </source>
</evidence>
<dbReference type="GO" id="GO:0098687">
    <property type="term" value="C:chromosomal region"/>
    <property type="evidence" value="ECO:0007669"/>
    <property type="project" value="UniProtKB-ARBA"/>
</dbReference>
<dbReference type="SMART" id="SM00249">
    <property type="entry name" value="PHD"/>
    <property type="match status" value="1"/>
</dbReference>
<evidence type="ECO:0000259" key="15">
    <source>
        <dbReference type="PROSITE" id="PS50868"/>
    </source>
</evidence>
<feature type="compositionally biased region" description="Polar residues" evidence="14">
    <location>
        <begin position="1476"/>
        <end position="1486"/>
    </location>
</feature>
<name>A0A8J5VBX5_9HYME</name>
<dbReference type="PANTHER" id="PTHR45888:SF6">
    <property type="entry name" value="HL01030P-RELATED"/>
    <property type="match status" value="1"/>
</dbReference>
<feature type="compositionally biased region" description="Low complexity" evidence="14">
    <location>
        <begin position="1569"/>
        <end position="1595"/>
    </location>
</feature>
<evidence type="ECO:0000256" key="3">
    <source>
        <dbReference type="ARBA" id="ARBA00022603"/>
    </source>
</evidence>
<feature type="compositionally biased region" description="Low complexity" evidence="14">
    <location>
        <begin position="13"/>
        <end position="25"/>
    </location>
</feature>
<evidence type="ECO:0000256" key="6">
    <source>
        <dbReference type="ARBA" id="ARBA00022723"/>
    </source>
</evidence>
<dbReference type="Pfam" id="PF13832">
    <property type="entry name" value="zf-HC5HC2H_2"/>
    <property type="match status" value="1"/>
</dbReference>
<feature type="compositionally biased region" description="Polar residues" evidence="14">
    <location>
        <begin position="1000"/>
        <end position="1009"/>
    </location>
</feature>
<feature type="region of interest" description="Disordered" evidence="14">
    <location>
        <begin position="430"/>
        <end position="450"/>
    </location>
</feature>
<dbReference type="GO" id="GO:0032259">
    <property type="term" value="P:methylation"/>
    <property type="evidence" value="ECO:0007669"/>
    <property type="project" value="UniProtKB-KW"/>
</dbReference>
<feature type="region of interest" description="Disordered" evidence="14">
    <location>
        <begin position="1682"/>
        <end position="1716"/>
    </location>
</feature>
<feature type="region of interest" description="Disordered" evidence="14">
    <location>
        <begin position="777"/>
        <end position="821"/>
    </location>
</feature>
<evidence type="ECO:0000256" key="12">
    <source>
        <dbReference type="ARBA" id="ARBA00023163"/>
    </source>
</evidence>
<feature type="domain" description="Post-SET" evidence="15">
    <location>
        <begin position="2635"/>
        <end position="2651"/>
    </location>
</feature>
<feature type="region of interest" description="Disordered" evidence="14">
    <location>
        <begin position="251"/>
        <end position="307"/>
    </location>
</feature>
<dbReference type="Pfam" id="PF05965">
    <property type="entry name" value="FYRC"/>
    <property type="match status" value="1"/>
</dbReference>
<keyword evidence="5" id="KW-0949">S-adenosyl-L-methionine</keyword>
<keyword evidence="2" id="KW-0597">Phosphoprotein</keyword>
<dbReference type="InterPro" id="IPR003616">
    <property type="entry name" value="Post-SET_dom"/>
</dbReference>
<dbReference type="GO" id="GO:0008270">
    <property type="term" value="F:zinc ion binding"/>
    <property type="evidence" value="ECO:0007669"/>
    <property type="project" value="UniProtKB-KW"/>
</dbReference>
<evidence type="ECO:0000256" key="13">
    <source>
        <dbReference type="ARBA" id="ARBA00023242"/>
    </source>
</evidence>
<dbReference type="PANTHER" id="PTHR45888">
    <property type="entry name" value="HL01030P-RELATED"/>
    <property type="match status" value="1"/>
</dbReference>
<dbReference type="GO" id="GO:0003713">
    <property type="term" value="F:transcription coactivator activity"/>
    <property type="evidence" value="ECO:0007669"/>
    <property type="project" value="TreeGrafter"/>
</dbReference>
<evidence type="ECO:0000256" key="14">
    <source>
        <dbReference type="SAM" id="MobiDB-lite"/>
    </source>
</evidence>
<protein>
    <submittedName>
        <fullName evidence="17">Uncharacterized protein</fullName>
    </submittedName>
</protein>
<keyword evidence="9" id="KW-0862">Zinc</keyword>
<dbReference type="GO" id="GO:0044666">
    <property type="term" value="C:MLL3/4 complex"/>
    <property type="evidence" value="ECO:0007669"/>
    <property type="project" value="TreeGrafter"/>
</dbReference>
<dbReference type="PROSITE" id="PS50868">
    <property type="entry name" value="POST_SET"/>
    <property type="match status" value="1"/>
</dbReference>
<dbReference type="SMART" id="SM00541">
    <property type="entry name" value="FYRN"/>
    <property type="match status" value="1"/>
</dbReference>
<dbReference type="PROSITE" id="PS51543">
    <property type="entry name" value="FYRC"/>
    <property type="match status" value="1"/>
</dbReference>
<organism evidence="17 18">
    <name type="scientific">Cotesia typhae</name>
    <dbReference type="NCBI Taxonomy" id="2053667"/>
    <lineage>
        <taxon>Eukaryota</taxon>
        <taxon>Metazoa</taxon>
        <taxon>Ecdysozoa</taxon>
        <taxon>Arthropoda</taxon>
        <taxon>Hexapoda</taxon>
        <taxon>Insecta</taxon>
        <taxon>Pterygota</taxon>
        <taxon>Neoptera</taxon>
        <taxon>Endopterygota</taxon>
        <taxon>Hymenoptera</taxon>
        <taxon>Apocrita</taxon>
        <taxon>Ichneumonoidea</taxon>
        <taxon>Braconidae</taxon>
        <taxon>Microgastrinae</taxon>
        <taxon>Cotesia</taxon>
    </lineage>
</organism>
<feature type="compositionally biased region" description="Low complexity" evidence="14">
    <location>
        <begin position="266"/>
        <end position="289"/>
    </location>
</feature>
<dbReference type="CDD" id="cd15666">
    <property type="entry name" value="ePHD2_KMT2C_like"/>
    <property type="match status" value="1"/>
</dbReference>
<comment type="caution">
    <text evidence="17">The sequence shown here is derived from an EMBL/GenBank/DDBJ whole genome shotgun (WGS) entry which is preliminary data.</text>
</comment>
<evidence type="ECO:0000313" key="18">
    <source>
        <dbReference type="Proteomes" id="UP000729913"/>
    </source>
</evidence>
<dbReference type="FunFam" id="3.30.160.360:FF:000001">
    <property type="entry name" value="Histone-lysine N-methyltransferase"/>
    <property type="match status" value="1"/>
</dbReference>
<proteinExistence type="predicted"/>
<dbReference type="InterPro" id="IPR003889">
    <property type="entry name" value="FYrich_C"/>
</dbReference>
<evidence type="ECO:0000256" key="10">
    <source>
        <dbReference type="ARBA" id="ARBA00022853"/>
    </source>
</evidence>
<keyword evidence="12" id="KW-0804">Transcription</keyword>
<dbReference type="EMBL" id="JAAOIC020000019">
    <property type="protein sequence ID" value="KAG8041193.1"/>
    <property type="molecule type" value="Genomic_DNA"/>
</dbReference>
<keyword evidence="7" id="KW-0677">Repeat</keyword>
<dbReference type="PROSITE" id="PS51805">
    <property type="entry name" value="EPHD"/>
    <property type="match status" value="1"/>
</dbReference>
<evidence type="ECO:0000256" key="2">
    <source>
        <dbReference type="ARBA" id="ARBA00022553"/>
    </source>
</evidence>
<keyword evidence="6" id="KW-0479">Metal-binding</keyword>
<dbReference type="InterPro" id="IPR003888">
    <property type="entry name" value="FYrich_N"/>
</dbReference>
<feature type="region of interest" description="Disordered" evidence="14">
    <location>
        <begin position="1561"/>
        <end position="1604"/>
    </location>
</feature>
<feature type="compositionally biased region" description="Pro residues" evidence="14">
    <location>
        <begin position="72"/>
        <end position="91"/>
    </location>
</feature>
<keyword evidence="18" id="KW-1185">Reference proteome</keyword>
<feature type="compositionally biased region" description="Polar residues" evidence="14">
    <location>
        <begin position="123"/>
        <end position="137"/>
    </location>
</feature>
<evidence type="ECO:0000256" key="4">
    <source>
        <dbReference type="ARBA" id="ARBA00022679"/>
    </source>
</evidence>
<keyword evidence="10" id="KW-0156">Chromatin regulator</keyword>
<reference evidence="17" key="1">
    <citation type="submission" date="2020-03" db="EMBL/GenBank/DDBJ databases">
        <authorList>
            <person name="Chebbi M.A."/>
            <person name="Drezen J.M."/>
        </authorList>
    </citation>
    <scope>NUCLEOTIDE SEQUENCE</scope>
    <source>
        <tissue evidence="17">Whole body</tissue>
    </source>
</reference>
<feature type="compositionally biased region" description="Polar residues" evidence="14">
    <location>
        <begin position="56"/>
        <end position="71"/>
    </location>
</feature>
<keyword evidence="4" id="KW-0808">Transferase</keyword>
<dbReference type="InterPro" id="IPR001965">
    <property type="entry name" value="Znf_PHD"/>
</dbReference>
<keyword evidence="11" id="KW-0805">Transcription regulation</keyword>
<sequence>MPRSPMIPQTMGSPMLQQQLSQNSQPPSPMGSRIHPQPPSPMVSQYQPPSPMARSHPSTSPMLQHQLNNQHHPPPPPQTPSSPMPRSPMVPSPMQMQRRQSSGNSPAMPDRPQSVENPGTPRTPHTYTYNVQNSGHVNSDQQQIQQINQEQSNQSDLNQNQNRGGGNPHHPLTPLPIKSIFGRYGYFKPGLRGGSPMWSTKPECSKGKTIEPRITAATSNLNEDKPNTSSVVHRKTGISQSKINSLVHADYNDFDDDSHTPPQTPPTTETKTNTTSSLAVEKSVSSSLAIGSPDKLETMPDTTDYDDDKTIVNEEVTLSSTAQRDSDDTVIEELVDVSLGPVDPDEMQESFFLFEPVDLSNDSNDILSHALVNNTNQNHELVQILQIDPSQNDDSILSDDELVPSSRNKKTLRLDIMRTLQTGKRLVTVTDTPESPDQEDMTVDPSPVASPFIDNPDDIMTLGEIDSASEVVIIDPTTKSPEDHLNKECEEEAEKIDSTFEVLQQSELPNKSESNSDNLNDKKSFDLTEKMSPVANSVSDTISDTDQVDAGEKTKIENSSASDKILESNTTCKNTETMSKLITTTTTITTMTTAITTIAATSTTNSVATTVASTKQVINLSDNQNQVLPSVISNVADIKVTSESNSQSLEISNSSTSSIITNTLTSFSSGSGNSNTNTNTNLKTKINSIDTVEPDSVASKILAQLTDNKDRSEICFSVANENVSLFPVSIENEISSKLTVVPSTAVTLMKTKSSEAPKNNLIKSKIEDKKMVNINEKSKEKNDNLLNSVSNSNSNESLLSSSSSSSVEATTEEKKSDPLNTTDELESMLEAIHNPDENTSDSNKIICDIKPDISSFKRMSPVADEMSLVNILENDSELVINERKENKFQDTDQAKEPSVLHEKSSVDKFTDNNEVEESSDVILDMLHNIISSKPEMANTNILEDQRKSTSMIYQMPMPLDTLPYNILQDSLMDFDQPIQDEQEPEEKTKQPPKSLDVPVTKTTSTMTPAASIPTSISTQISAPIQSTVNVLNVVQKSAAAVAATTTAATTTTTAATAAAAAAAAAVTIAPTTIAITSAIAITTTAATTTTVPHLSPLSKPTELTSNMATASHQLRSLLSSIQTNHSSQNYTTAQAAIVTMVSSAMSNSKLGVSSPSTVSNSLNPQTSLSFRLQTVTSPASMSVKSSADTTTTFALQLKDNSVLSLGKTTASEFTKILTSTIQSQSQSINMPVVTTVRSTNSGISITSNAMLNAMLSVTPTVKPSIAGHRANTILTQTSNLLSSVLPTPSVQRNQNLQAILQVSSSPSRVNTVASTTTTKTTPLTSSATINVTTSILQSTLSQTTLLHSQLTGASNLYKSTEILPIDKTNEAENVPTSTAKDDEIKSHDSEIPKQNHRIEDSNVLLKQLLQNTRCATTSLVANTSSTTTIPTAPSLEAQLARPVVSTVSSALLPQLVHKTPTVKPITKQLLTRETSFVSQQTSLPQKTPSPPIKEDSPTPRVTTPTAVQSLSPRGSVDTKHIQLNTLGKLTTSLSSAVTFTSSTVTAAIPVKSSQIKLEPGLITHQEVTSQSSPLKPSSMSESSSSSSSSQSSSSSVITGQNQSQIRITQVPTSFTKLVSTLSKPAMTIAAPPKTVQAATPQVPKILDEVLSGNITPQLSDTKDFLTAKEELIDGSIDDKTDLRKLKRRQYQQKRRQSQGKDASTPPQKKRSRKVSRLDEDYDTFIENLMIQLRQLQAIPVLEPYLGRNYGVCPIYGSGDLSKLCTQKDYNPRTGDLLGVYGAARLPGVSDHYNTQPFGELEPLPPPQPVSTQRGFYDQEFPPLKLEDASDKKDCLSLTRDVDTPDTIVSSSSPECVIPEFVHNFPGLKLIDDSSDEESDWLKRVSPVIPIISPIPIRLKTPASIAAELAAVRATTTAINTSVTTTPAVTVAAAAAAVVKDTAKQDKENLGITRIGKSPPVVLRENSNVTVTLTLNSQAADDIMGVLKDLANILNISPPNGYQVVERTTTPPSQKLGLYRTKGKDGKEGAPVDIQSILNGAAKFCRHCDVVILNSLIRKKVSELPFLSKDEAEPGDELCFCSAATIVDHLGQKTDSKLLDSALKKKLEEKKLIEKQMLNLAEINMEPMDICNDIKIKTEKEDLDLHDHIKQELVDKRPKKHPADLPIDLEFEPPSKLLRGTKYKVWSMGVLQPIKKYKKPSDKDITDLLFRMAVTVNPAKNEDSRRCMFCQNQGDGAADGPARLLNFDVDKWVHLNCALWSEDVYETVNGALMNLDTALQHSLAMNCIVCEKPGATVKCFKMRCTNVYHLGCAEKAGCVFYKNKSTFCSQHVQKNEKDNELTTLSVYRRVYVNRDENRQVAAVMHHTERNHLLRVGSLIFLNVGQLLPHQLPNFHTPHYIYPVGYKIVRFYWSMRQPNKRCRYVCSIHDKDGLPEFRILVQESSHEDSEYVGKTPRAAWEHILEPLSKLRESTNSIKLFPLYVSGEDLFGLTEPAIVRVLENLPGVDTLTDYNFKYGRNPLLELPLAVNPSGSARTEPRLRNQLPWKRPHTQRTGSSARATFSPTNNVAGETTCPYSKQFVHSKSSQYKKMKQDWRNNVYLARSKIQGLGLYAARDLEKHQMLAYDYKFDIEDDQHKIACACGAPNCRKWMN</sequence>
<dbReference type="InterPro" id="IPR034732">
    <property type="entry name" value="EPHD"/>
</dbReference>
<feature type="domain" description="PHD-type" evidence="16">
    <location>
        <begin position="2223"/>
        <end position="2331"/>
    </location>
</feature>
<dbReference type="SMART" id="SM00542">
    <property type="entry name" value="FYRC"/>
    <property type="match status" value="1"/>
</dbReference>
<dbReference type="GO" id="GO:0045944">
    <property type="term" value="P:positive regulation of transcription by RNA polymerase II"/>
    <property type="evidence" value="ECO:0007669"/>
    <property type="project" value="TreeGrafter"/>
</dbReference>
<keyword evidence="13" id="KW-0539">Nucleus</keyword>
<feature type="region of interest" description="Disordered" evidence="14">
    <location>
        <begin position="979"/>
        <end position="1009"/>
    </location>
</feature>
<keyword evidence="8" id="KW-0863">Zinc-finger</keyword>
<evidence type="ECO:0000259" key="16">
    <source>
        <dbReference type="PROSITE" id="PS51805"/>
    </source>
</evidence>
<dbReference type="Pfam" id="PF05964">
    <property type="entry name" value="FYRN"/>
    <property type="match status" value="1"/>
</dbReference>
<accession>A0A8J5VBX5</accession>
<dbReference type="OrthoDB" id="308383at2759"/>
<feature type="region of interest" description="Disordered" evidence="14">
    <location>
        <begin position="1476"/>
        <end position="1518"/>
    </location>
</feature>
<dbReference type="SMART" id="SM00508">
    <property type="entry name" value="PostSET"/>
    <property type="match status" value="1"/>
</dbReference>
<evidence type="ECO:0000256" key="7">
    <source>
        <dbReference type="ARBA" id="ARBA00022737"/>
    </source>
</evidence>
<reference evidence="17" key="2">
    <citation type="submission" date="2021-04" db="EMBL/GenBank/DDBJ databases">
        <title>Genome-wide patterns of bracovirus chromosomal integration into multiple host tissues during parasitism.</title>
        <authorList>
            <person name="Chebbi M.A.C."/>
        </authorList>
    </citation>
    <scope>NUCLEOTIDE SEQUENCE</scope>
    <source>
        <tissue evidence="17">Whole body</tissue>
    </source>
</reference>
<dbReference type="GO" id="GO:0005700">
    <property type="term" value="C:polytene chromosome"/>
    <property type="evidence" value="ECO:0007669"/>
    <property type="project" value="UniProtKB-ARBA"/>
</dbReference>